<sequence length="87" mass="9664">MVKLLNVLIQNIFLIATAVNPSGLNWVGQQSNNLIIVYDKKAENFRMNRKKNFKGHVSAGYACGVTFLADGQILASGDSEGRVFFWD</sequence>
<dbReference type="Proteomes" id="UP000692954">
    <property type="component" value="Unassembled WGS sequence"/>
</dbReference>
<feature type="chain" id="PRO_5035728752" evidence="2">
    <location>
        <begin position="19"/>
        <end position="87"/>
    </location>
</feature>
<reference evidence="3" key="1">
    <citation type="submission" date="2021-01" db="EMBL/GenBank/DDBJ databases">
        <authorList>
            <consortium name="Genoscope - CEA"/>
            <person name="William W."/>
        </authorList>
    </citation>
    <scope>NUCLEOTIDE SEQUENCE</scope>
</reference>
<accession>A0A8S1RPG4</accession>
<organism evidence="3 4">
    <name type="scientific">Paramecium sonneborni</name>
    <dbReference type="NCBI Taxonomy" id="65129"/>
    <lineage>
        <taxon>Eukaryota</taxon>
        <taxon>Sar</taxon>
        <taxon>Alveolata</taxon>
        <taxon>Ciliophora</taxon>
        <taxon>Intramacronucleata</taxon>
        <taxon>Oligohymenophorea</taxon>
        <taxon>Peniculida</taxon>
        <taxon>Parameciidae</taxon>
        <taxon>Paramecium</taxon>
    </lineage>
</organism>
<dbReference type="PANTHER" id="PTHR43979:SF1">
    <property type="entry name" value="PRE-MRNA-PROCESSING FACTOR 17"/>
    <property type="match status" value="1"/>
</dbReference>
<dbReference type="InterPro" id="IPR032847">
    <property type="entry name" value="PRPF17"/>
</dbReference>
<keyword evidence="4" id="KW-1185">Reference proteome</keyword>
<dbReference type="GO" id="GO:0071013">
    <property type="term" value="C:catalytic step 2 spliceosome"/>
    <property type="evidence" value="ECO:0007669"/>
    <property type="project" value="InterPro"/>
</dbReference>
<name>A0A8S1RPG4_9CILI</name>
<evidence type="ECO:0000313" key="4">
    <source>
        <dbReference type="Proteomes" id="UP000692954"/>
    </source>
</evidence>
<proteinExistence type="predicted"/>
<keyword evidence="2" id="KW-0732">Signal</keyword>
<comment type="caution">
    <text evidence="3">The sequence shown here is derived from an EMBL/GenBank/DDBJ whole genome shotgun (WGS) entry which is preliminary data.</text>
</comment>
<dbReference type="AlphaFoldDB" id="A0A8S1RPG4"/>
<dbReference type="GO" id="GO:0003729">
    <property type="term" value="F:mRNA binding"/>
    <property type="evidence" value="ECO:0007669"/>
    <property type="project" value="TreeGrafter"/>
</dbReference>
<feature type="signal peptide" evidence="2">
    <location>
        <begin position="1"/>
        <end position="18"/>
    </location>
</feature>
<feature type="repeat" description="WD" evidence="1">
    <location>
        <begin position="65"/>
        <end position="87"/>
    </location>
</feature>
<dbReference type="GO" id="GO:0000398">
    <property type="term" value="P:mRNA splicing, via spliceosome"/>
    <property type="evidence" value="ECO:0007669"/>
    <property type="project" value="InterPro"/>
</dbReference>
<dbReference type="PROSITE" id="PS50082">
    <property type="entry name" value="WD_REPEATS_2"/>
    <property type="match status" value="1"/>
</dbReference>
<dbReference type="OrthoDB" id="10257301at2759"/>
<dbReference type="EMBL" id="CAJJDN010000214">
    <property type="protein sequence ID" value="CAD8129287.1"/>
    <property type="molecule type" value="Genomic_DNA"/>
</dbReference>
<evidence type="ECO:0000256" key="2">
    <source>
        <dbReference type="SAM" id="SignalP"/>
    </source>
</evidence>
<keyword evidence="1" id="KW-0853">WD repeat</keyword>
<dbReference type="PANTHER" id="PTHR43979">
    <property type="entry name" value="PRE-MRNA-PROCESSING FACTOR 17"/>
    <property type="match status" value="1"/>
</dbReference>
<dbReference type="InterPro" id="IPR001680">
    <property type="entry name" value="WD40_rpt"/>
</dbReference>
<evidence type="ECO:0000313" key="3">
    <source>
        <dbReference type="EMBL" id="CAD8129287.1"/>
    </source>
</evidence>
<evidence type="ECO:0000256" key="1">
    <source>
        <dbReference type="PROSITE-ProRule" id="PRU00221"/>
    </source>
</evidence>
<gene>
    <name evidence="3" type="ORF">PSON_ATCC_30995.1.T2140011</name>
</gene>
<protein>
    <submittedName>
        <fullName evidence="3">Uncharacterized protein</fullName>
    </submittedName>
</protein>